<dbReference type="WBParaSite" id="BTMF_0001784001-mRNA-1">
    <property type="protein sequence ID" value="BTMF_0001784001-mRNA-1"/>
    <property type="gene ID" value="BTMF_0001784001"/>
</dbReference>
<name>A0A0R3RCR8_9BILA</name>
<evidence type="ECO:0000256" key="1">
    <source>
        <dbReference type="SAM" id="MobiDB-lite"/>
    </source>
</evidence>
<feature type="compositionally biased region" description="Basic and acidic residues" evidence="1">
    <location>
        <begin position="133"/>
        <end position="145"/>
    </location>
</feature>
<feature type="region of interest" description="Disordered" evidence="1">
    <location>
        <begin position="133"/>
        <end position="168"/>
    </location>
</feature>
<dbReference type="AlphaFoldDB" id="A0A0R3RCR8"/>
<proteinExistence type="predicted"/>
<keyword evidence="3" id="KW-1185">Reference proteome</keyword>
<dbReference type="EMBL" id="UZAG01023176">
    <property type="protein sequence ID" value="VDO55918.1"/>
    <property type="molecule type" value="Genomic_DNA"/>
</dbReference>
<organism evidence="4">
    <name type="scientific">Brugia timori</name>
    <dbReference type="NCBI Taxonomy" id="42155"/>
    <lineage>
        <taxon>Eukaryota</taxon>
        <taxon>Metazoa</taxon>
        <taxon>Ecdysozoa</taxon>
        <taxon>Nematoda</taxon>
        <taxon>Chromadorea</taxon>
        <taxon>Rhabditida</taxon>
        <taxon>Spirurina</taxon>
        <taxon>Spiruromorpha</taxon>
        <taxon>Filarioidea</taxon>
        <taxon>Onchocercidae</taxon>
        <taxon>Brugia</taxon>
    </lineage>
</organism>
<evidence type="ECO:0000313" key="3">
    <source>
        <dbReference type="Proteomes" id="UP000280834"/>
    </source>
</evidence>
<evidence type="ECO:0000313" key="2">
    <source>
        <dbReference type="EMBL" id="VDO55918.1"/>
    </source>
</evidence>
<gene>
    <name evidence="2" type="ORF">BTMF_LOCUS15804</name>
</gene>
<sequence length="168" mass="17906">MSSSELGLQALEQVGMDAGIDFLAEDLLGTLDGQRGDLLAQGFAGAHGLLLGLVAGSRDDLAGLFVRTALGFFDDLLGAALGVGKTAGGLGARRRQFLFDALVGGLQFGLGLVGGRQARGDLLCPVIQSLRDRRPHESHREQHEQQEDDGLNEQGRVDTHGNTFLEWR</sequence>
<protein>
    <submittedName>
        <fullName evidence="4">NAD-specific glutamate dehydrogenase</fullName>
    </submittedName>
</protein>
<accession>A0A0R3RCR8</accession>
<evidence type="ECO:0000313" key="4">
    <source>
        <dbReference type="WBParaSite" id="BTMF_0001784001-mRNA-1"/>
    </source>
</evidence>
<reference evidence="4" key="1">
    <citation type="submission" date="2017-02" db="UniProtKB">
        <authorList>
            <consortium name="WormBaseParasite"/>
        </authorList>
    </citation>
    <scope>IDENTIFICATION</scope>
</reference>
<dbReference type="Proteomes" id="UP000280834">
    <property type="component" value="Unassembled WGS sequence"/>
</dbReference>
<reference evidence="2 3" key="2">
    <citation type="submission" date="2018-11" db="EMBL/GenBank/DDBJ databases">
        <authorList>
            <consortium name="Pathogen Informatics"/>
        </authorList>
    </citation>
    <scope>NUCLEOTIDE SEQUENCE [LARGE SCALE GENOMIC DNA]</scope>
</reference>